<organism evidence="3 4">
    <name type="scientific">Meloidogyne hapla</name>
    <name type="common">Root-knot nematode worm</name>
    <dbReference type="NCBI Taxonomy" id="6305"/>
    <lineage>
        <taxon>Eukaryota</taxon>
        <taxon>Metazoa</taxon>
        <taxon>Ecdysozoa</taxon>
        <taxon>Nematoda</taxon>
        <taxon>Chromadorea</taxon>
        <taxon>Rhabditida</taxon>
        <taxon>Tylenchina</taxon>
        <taxon>Tylenchomorpha</taxon>
        <taxon>Tylenchoidea</taxon>
        <taxon>Meloidogynidae</taxon>
        <taxon>Meloidogyninae</taxon>
        <taxon>Meloidogyne</taxon>
    </lineage>
</organism>
<name>A0A1I8B5U3_MELHA</name>
<dbReference type="Gene3D" id="3.90.70.10">
    <property type="entry name" value="Cysteine proteinases"/>
    <property type="match status" value="1"/>
</dbReference>
<accession>A0A1I8B5U3</accession>
<dbReference type="InterPro" id="IPR013201">
    <property type="entry name" value="Prot_inhib_I29"/>
</dbReference>
<dbReference type="SUPFAM" id="SSF54001">
    <property type="entry name" value="Cysteine proteinases"/>
    <property type="match status" value="1"/>
</dbReference>
<evidence type="ECO:0000313" key="4">
    <source>
        <dbReference type="WBParaSite" id="MhA1_Contig1380.frz3.fgene1"/>
    </source>
</evidence>
<dbReference type="SMART" id="SM00848">
    <property type="entry name" value="Inhibitor_I29"/>
    <property type="match status" value="1"/>
</dbReference>
<feature type="chain" id="PRO_5009315481" evidence="1">
    <location>
        <begin position="20"/>
        <end position="182"/>
    </location>
</feature>
<keyword evidence="3" id="KW-1185">Reference proteome</keyword>
<evidence type="ECO:0000259" key="2">
    <source>
        <dbReference type="SMART" id="SM00848"/>
    </source>
</evidence>
<proteinExistence type="predicted"/>
<dbReference type="Proteomes" id="UP000095281">
    <property type="component" value="Unplaced"/>
</dbReference>
<protein>
    <submittedName>
        <fullName evidence="4">Inhibitor_I29 domain-containing protein</fullName>
    </submittedName>
</protein>
<keyword evidence="1" id="KW-0732">Signal</keyword>
<dbReference type="InterPro" id="IPR038765">
    <property type="entry name" value="Papain-like_cys_pep_sf"/>
</dbReference>
<sequence>MLKSIIVLILLNLFVSSYGMKWRTIRSLHSSFSSSSESDDLQEIRNEQIRENENEYELRQLIERGFADWQTYKEKHGKSYPNQDEDNERMLAYLSAKQFIEKHQRDYAEGRVSFQVGENHMADLPFNQYRKLNGFKRPLGDAITRRNASSTFLPPLNMVAIPESVDWRDKGLVTSVKNQVKF</sequence>
<dbReference type="Pfam" id="PF08246">
    <property type="entry name" value="Inhibitor_I29"/>
    <property type="match status" value="1"/>
</dbReference>
<evidence type="ECO:0000313" key="3">
    <source>
        <dbReference type="Proteomes" id="UP000095281"/>
    </source>
</evidence>
<dbReference type="WBParaSite" id="MhA1_Contig1380.frz3.fgene1">
    <property type="protein sequence ID" value="MhA1_Contig1380.frz3.fgene1"/>
    <property type="gene ID" value="MhA1_Contig1380.frz3.fgene1"/>
</dbReference>
<evidence type="ECO:0000256" key="1">
    <source>
        <dbReference type="SAM" id="SignalP"/>
    </source>
</evidence>
<reference evidence="4" key="1">
    <citation type="submission" date="2016-11" db="UniProtKB">
        <authorList>
            <consortium name="WormBaseParasite"/>
        </authorList>
    </citation>
    <scope>IDENTIFICATION</scope>
</reference>
<feature type="domain" description="Cathepsin propeptide inhibitor" evidence="2">
    <location>
        <begin position="69"/>
        <end position="129"/>
    </location>
</feature>
<dbReference type="AlphaFoldDB" id="A0A1I8B5U3"/>
<feature type="signal peptide" evidence="1">
    <location>
        <begin position="1"/>
        <end position="19"/>
    </location>
</feature>